<sequence>MILPTKNITPDRALLTLAGRIFDGLGVPRTISGIWDEFRLQQQSSPIAYSWFILAIDLLYLMQLVQLGDDGLLRRKRAVR</sequence>
<dbReference type="RefSeq" id="WP_126010606.1">
    <property type="nucleotide sequence ID" value="NZ_CP032509.1"/>
</dbReference>
<dbReference type="OrthoDB" id="4555046at2"/>
<keyword evidence="2" id="KW-1185">Reference proteome</keyword>
<accession>A0A3S9B5S1</accession>
<evidence type="ECO:0000313" key="1">
    <source>
        <dbReference type="EMBL" id="AZN72289.1"/>
    </source>
</evidence>
<proteinExistence type="predicted"/>
<reference evidence="1 2" key="1">
    <citation type="submission" date="2018-09" db="EMBL/GenBank/DDBJ databases">
        <title>Marinorhizobium profundi gen. nov., sp. nov., isolated from a deep-sea sediment sample from the New Britain Trench and proposal of Marinorhizobiaceae fam. nov. in the order Rhizobiales of the class Alphaproteobacteria.</title>
        <authorList>
            <person name="Cao J."/>
        </authorList>
    </citation>
    <scope>NUCLEOTIDE SEQUENCE [LARGE SCALE GENOMIC DNA]</scope>
    <source>
        <strain evidence="1 2">WS11</strain>
    </source>
</reference>
<dbReference type="KEGG" id="abaw:D5400_14275"/>
<gene>
    <name evidence="1" type="ORF">D5400_14275</name>
</gene>
<name>A0A3S9B5S1_9HYPH</name>
<organism evidence="1 2">
    <name type="scientific">Georhizobium profundi</name>
    <dbReference type="NCBI Taxonomy" id="2341112"/>
    <lineage>
        <taxon>Bacteria</taxon>
        <taxon>Pseudomonadati</taxon>
        <taxon>Pseudomonadota</taxon>
        <taxon>Alphaproteobacteria</taxon>
        <taxon>Hyphomicrobiales</taxon>
        <taxon>Rhizobiaceae</taxon>
        <taxon>Georhizobium</taxon>
    </lineage>
</organism>
<evidence type="ECO:0000313" key="2">
    <source>
        <dbReference type="Proteomes" id="UP000268192"/>
    </source>
</evidence>
<protein>
    <submittedName>
        <fullName evidence="1">Uncharacterized protein</fullName>
    </submittedName>
</protein>
<dbReference type="AlphaFoldDB" id="A0A3S9B5S1"/>
<dbReference type="Pfam" id="PF20293">
    <property type="entry name" value="MC6"/>
    <property type="match status" value="1"/>
</dbReference>
<dbReference type="InterPro" id="IPR046897">
    <property type="entry name" value="ABC-3C_MC6"/>
</dbReference>
<dbReference type="Proteomes" id="UP000268192">
    <property type="component" value="Chromosome"/>
</dbReference>
<dbReference type="EMBL" id="CP032509">
    <property type="protein sequence ID" value="AZN72289.1"/>
    <property type="molecule type" value="Genomic_DNA"/>
</dbReference>